<evidence type="ECO:0000313" key="2">
    <source>
        <dbReference type="EMBL" id="CAB5194975.1"/>
    </source>
</evidence>
<keyword evidence="1" id="KW-0812">Transmembrane</keyword>
<organism evidence="2">
    <name type="scientific">uncultured Caudovirales phage</name>
    <dbReference type="NCBI Taxonomy" id="2100421"/>
    <lineage>
        <taxon>Viruses</taxon>
        <taxon>Duplodnaviria</taxon>
        <taxon>Heunggongvirae</taxon>
        <taxon>Uroviricota</taxon>
        <taxon>Caudoviricetes</taxon>
        <taxon>Peduoviridae</taxon>
        <taxon>Maltschvirus</taxon>
        <taxon>Maltschvirus maltsch</taxon>
    </lineage>
</organism>
<gene>
    <name evidence="2" type="ORF">UFOVP172_42</name>
</gene>
<protein>
    <submittedName>
        <fullName evidence="2">Uncharacterized protein</fullName>
    </submittedName>
</protein>
<feature type="transmembrane region" description="Helical" evidence="1">
    <location>
        <begin position="7"/>
        <end position="31"/>
    </location>
</feature>
<accession>A0A6J7WH03</accession>
<evidence type="ECO:0000256" key="1">
    <source>
        <dbReference type="SAM" id="Phobius"/>
    </source>
</evidence>
<dbReference type="EMBL" id="LR798225">
    <property type="protein sequence ID" value="CAB5194975.1"/>
    <property type="molecule type" value="Genomic_DNA"/>
</dbReference>
<keyword evidence="1" id="KW-1133">Transmembrane helix</keyword>
<sequence>MKVADRITVICCVSLAIVLLSTVVVVLIGLFDDKVDNHEIFKLINPAFNMIVGAFVGTIAGIKIGKDDVK</sequence>
<feature type="transmembrane region" description="Helical" evidence="1">
    <location>
        <begin position="43"/>
        <end position="62"/>
    </location>
</feature>
<proteinExistence type="predicted"/>
<keyword evidence="1" id="KW-0472">Membrane</keyword>
<name>A0A6J7WH03_9CAUD</name>
<reference evidence="2" key="1">
    <citation type="submission" date="2020-05" db="EMBL/GenBank/DDBJ databases">
        <authorList>
            <person name="Chiriac C."/>
            <person name="Salcher M."/>
            <person name="Ghai R."/>
            <person name="Kavagutti S V."/>
        </authorList>
    </citation>
    <scope>NUCLEOTIDE SEQUENCE</scope>
</reference>